<reference evidence="1 2" key="1">
    <citation type="submission" date="2020-07" db="EMBL/GenBank/DDBJ databases">
        <title>Complete Genome Sequence of an acetic acid bacterium, Acetobacter aceti JCM20276.</title>
        <authorList>
            <person name="Hirose Y."/>
            <person name="Mihara H."/>
        </authorList>
    </citation>
    <scope>NUCLEOTIDE SEQUENCE [LARGE SCALE GENOMIC DNA]</scope>
    <source>
        <strain evidence="1 2">JCM20276</strain>
        <plasmid evidence="1 2">pAAJCM20276_3</plasmid>
    </source>
</reference>
<protein>
    <submittedName>
        <fullName evidence="1">Uncharacterized protein</fullName>
    </submittedName>
</protein>
<dbReference type="AlphaFoldDB" id="A0A6S6PMV9"/>
<organism evidence="1 2">
    <name type="scientific">Acetobacter aceti</name>
    <dbReference type="NCBI Taxonomy" id="435"/>
    <lineage>
        <taxon>Bacteria</taxon>
        <taxon>Pseudomonadati</taxon>
        <taxon>Pseudomonadota</taxon>
        <taxon>Alphaproteobacteria</taxon>
        <taxon>Acetobacterales</taxon>
        <taxon>Acetobacteraceae</taxon>
        <taxon>Acetobacter</taxon>
        <taxon>Acetobacter subgen. Acetobacter</taxon>
    </lineage>
</organism>
<dbReference type="EMBL" id="AP023329">
    <property type="protein sequence ID" value="BCI69158.1"/>
    <property type="molecule type" value="Genomic_DNA"/>
</dbReference>
<geneLocation type="plasmid" evidence="1 2">
    <name>pAAJCM20276_3</name>
</geneLocation>
<keyword evidence="1" id="KW-0614">Plasmid</keyword>
<evidence type="ECO:0000313" key="1">
    <source>
        <dbReference type="EMBL" id="BCI69158.1"/>
    </source>
</evidence>
<proteinExistence type="predicted"/>
<dbReference type="Proteomes" id="UP000515220">
    <property type="component" value="Plasmid pAAJCM20276_3"/>
</dbReference>
<name>A0A6S6PMV9_ACEAC</name>
<gene>
    <name evidence="1" type="ORF">AAJCM20276_37820</name>
</gene>
<evidence type="ECO:0000313" key="2">
    <source>
        <dbReference type="Proteomes" id="UP000515220"/>
    </source>
</evidence>
<sequence>MIDAMAGVIYAPRFAPETVHRNERVPSPRRPAAYGERQCVNEDGGTTLLTLSSRMLRRKVTS</sequence>
<accession>A0A6S6PMV9</accession>